<evidence type="ECO:0000313" key="2">
    <source>
        <dbReference type="Proteomes" id="UP000251241"/>
    </source>
</evidence>
<proteinExistence type="predicted"/>
<accession>A0A2X2JT22</accession>
<reference evidence="1 2" key="1">
    <citation type="submission" date="2018-06" db="EMBL/GenBank/DDBJ databases">
        <authorList>
            <consortium name="Pathogen Informatics"/>
            <person name="Doyle S."/>
        </authorList>
    </citation>
    <scope>NUCLEOTIDE SEQUENCE [LARGE SCALE GENOMIC DNA]</scope>
    <source>
        <strain evidence="1 2">NCTC11343</strain>
    </source>
</reference>
<gene>
    <name evidence="1" type="ORF">NCTC11343_05660</name>
</gene>
<dbReference type="GeneID" id="99065348"/>
<sequence length="280" mass="33233">MKQAYKNILLSIEKEEISVSRSKKSAIDEAYHMVSFLDKTLTELKGQINIKGFDSILDEIIFFKRVKPEILGRLMFYNKVIKIEAFSPLNSELIESYYSEQMKLLNKDFKKHISSSDFYSYYRAGRSDKDEYYYRLGNINYFDGVDSFFFEVDRDFSTYYDYKVAQINAYDLYHSYLSGKFIRVEHNHKDELVDINEDSEFSWTDSKNALIELIYALHISRSVSNGRAGIRKICQMFEDIFEVSLGDIHHAFYQMKFRAGQRARYLHFLKNSLEQYMDND</sequence>
<organism evidence="1 2">
    <name type="scientific">Sphingobacterium multivorum</name>
    <dbReference type="NCBI Taxonomy" id="28454"/>
    <lineage>
        <taxon>Bacteria</taxon>
        <taxon>Pseudomonadati</taxon>
        <taxon>Bacteroidota</taxon>
        <taxon>Sphingobacteriia</taxon>
        <taxon>Sphingobacteriales</taxon>
        <taxon>Sphingobacteriaceae</taxon>
        <taxon>Sphingobacterium</taxon>
    </lineage>
</organism>
<dbReference type="Proteomes" id="UP000251241">
    <property type="component" value="Unassembled WGS sequence"/>
</dbReference>
<dbReference type="Pfam" id="PF09357">
    <property type="entry name" value="RteC"/>
    <property type="match status" value="1"/>
</dbReference>
<protein>
    <submittedName>
        <fullName evidence="1">RteC protein</fullName>
    </submittedName>
</protein>
<dbReference type="InterPro" id="IPR018534">
    <property type="entry name" value="Tet_reg_excision_RteC"/>
</dbReference>
<dbReference type="RefSeq" id="WP_112376611.1">
    <property type="nucleotide sequence ID" value="NZ_CP069793.1"/>
</dbReference>
<dbReference type="AlphaFoldDB" id="A0A2X2JT22"/>
<dbReference type="EMBL" id="UAUU01000011">
    <property type="protein sequence ID" value="SPZ94943.1"/>
    <property type="molecule type" value="Genomic_DNA"/>
</dbReference>
<name>A0A2X2JT22_SPHMU</name>
<evidence type="ECO:0000313" key="1">
    <source>
        <dbReference type="EMBL" id="SPZ94943.1"/>
    </source>
</evidence>